<evidence type="ECO:0000256" key="6">
    <source>
        <dbReference type="ARBA" id="ARBA00023242"/>
    </source>
</evidence>
<dbReference type="AlphaFoldDB" id="A0AAN8JQH7"/>
<dbReference type="Pfam" id="PF15870">
    <property type="entry name" value="EloA-BP1"/>
    <property type="match status" value="1"/>
</dbReference>
<feature type="domain" description="C3H1-type" evidence="9">
    <location>
        <begin position="7"/>
        <end position="33"/>
    </location>
</feature>
<feature type="compositionally biased region" description="Low complexity" evidence="8">
    <location>
        <begin position="464"/>
        <end position="523"/>
    </location>
</feature>
<keyword evidence="7" id="KW-0479">Metal-binding</keyword>
<dbReference type="SUPFAM" id="SSF53098">
    <property type="entry name" value="Ribonuclease H-like"/>
    <property type="match status" value="1"/>
</dbReference>
<feature type="compositionally biased region" description="Acidic residues" evidence="8">
    <location>
        <begin position="239"/>
        <end position="251"/>
    </location>
</feature>
<feature type="region of interest" description="Disordered" evidence="8">
    <location>
        <begin position="276"/>
        <end position="301"/>
    </location>
</feature>
<dbReference type="PANTHER" id="PTHR12801">
    <property type="entry name" value="RNA EXONUCLEASE REXO1 / RECO3 FAMILY MEMBER-RELATED"/>
    <property type="match status" value="1"/>
</dbReference>
<feature type="region of interest" description="Disordered" evidence="8">
    <location>
        <begin position="646"/>
        <end position="680"/>
    </location>
</feature>
<sequence>MFASCGYFRGITCPYFQSGLCERSYCHFRHVKEIQKDPNPTSISQSISTLTSTEKVENITSAILPNDSYFHENVSKKIENNDEEEESELTIKSTGEENEDEKKEVEFDPESTDAEFPLPNPSFQPVYNPTPKSQAVKRNPNDPLPEYCPTPITKLKRMKKPLSADLQYDPVSNYLYPISEKNATTENVIDEPVYVPIKRSLSNESCDLPSKKQMRLDGEASEEEDNGFILGEEISNSDVEGDRDDAQFSDDDVMISRNNKCKKDNDCEEIFATKSYVRDNVREKGNDSEKVHEPKTVGLPKNLMKYDIISDIMKEDKSKSNEKSISHKRSETVKKVSLDKSKDTNHRHSDKENLKNQRKSSSKISSEKEVKNSKSDHSKERTRYDKEKSSSRSSSSHRESNKESSSGNYKSKNKHGSSSSKSQSGSVSSSSSSSHKKPSTSVSTSRHSGDKSSSQRESEHKKSSSSSSSTKHGSSSHKSSSSSSSSSHKPSSSSSNKPSSKSSSSSRSSSSHSSSHNKTVSTSNKHDNHKNDKTQRQSSSDKSSHKTKSSSGSSSSHRDKHNGEHKNKEKSSSSSDKEKDDKPNKRYSIEEIHADLFGSSEEDNSSPQGETNEISDSELLQYLDESDFSDADTYEECLKIFNETNSSKSKTPVKKDVRKRPETTSEENAPGKKRMAHESATKVYKKPVENVKMHLSAAQVMHNRIIAMQKHALEAAAAKKALAEASTSGSSSMFGKKRVAHTTGHMNGKADDNKTLAITASKTEKRKAHAPTIKNIKRPTVPTEFGSKVPTAIRQRYLNLIIDECLKFIKDEESAFKRAQEEEHVAYGRSSSKNIYLRMAVNTIKRLRTEAESKVASPKKKIPNSQSHEATLGGSKAAKTSFTVKRSGKSQLFYGDFSGADLYKRLAKYIASEELLQTNNFPRPCPESSSSAKFYVDKSIKDVTLKDYEKVCCRCGKRFIVFPDCEYGTKEQCSYHWGKAWKRRIAGAIETRYTCCSGELGSNGCAISKAHAYETNKYENTTGYMKTLPTSPPIDGNYGVYAMDCEMVYTTGGMELARVTVVGSDKQPVYESLVKPDYPVIDTNTRFSGIEDKDLENVTTTLRNVQAVLLSLFNDQTILLGHSLESDLIAVKLIHNTVVDTSLVFPHRLGPPYKRALRNLMSDHLQKIIQNDEGGHDSNEDALACLELMQWKLKEDAKKEHRRS</sequence>
<dbReference type="InterPro" id="IPR000571">
    <property type="entry name" value="Znf_CCCH"/>
</dbReference>
<protein>
    <recommendedName>
        <fullName evidence="9">C3H1-type domain-containing protein</fullName>
    </recommendedName>
</protein>
<feature type="region of interest" description="Disordered" evidence="8">
    <location>
        <begin position="79"/>
        <end position="126"/>
    </location>
</feature>
<dbReference type="GO" id="GO:0004527">
    <property type="term" value="F:exonuclease activity"/>
    <property type="evidence" value="ECO:0007669"/>
    <property type="project" value="UniProtKB-KW"/>
</dbReference>
<dbReference type="InterPro" id="IPR047021">
    <property type="entry name" value="REXO1/3/4-like"/>
</dbReference>
<dbReference type="InterPro" id="IPR012337">
    <property type="entry name" value="RNaseH-like_sf"/>
</dbReference>
<feature type="compositionally biased region" description="Basic and acidic residues" evidence="8">
    <location>
        <begin position="365"/>
        <end position="402"/>
    </location>
</feature>
<dbReference type="GO" id="GO:0005634">
    <property type="term" value="C:nucleus"/>
    <property type="evidence" value="ECO:0007669"/>
    <property type="project" value="UniProtKB-SubCell"/>
</dbReference>
<feature type="compositionally biased region" description="Basic and acidic residues" evidence="8">
    <location>
        <begin position="313"/>
        <end position="355"/>
    </location>
</feature>
<dbReference type="EMBL" id="JAZGQO010000008">
    <property type="protein sequence ID" value="KAK6179645.1"/>
    <property type="molecule type" value="Genomic_DNA"/>
</dbReference>
<dbReference type="InterPro" id="IPR034922">
    <property type="entry name" value="REX1-like_exo"/>
</dbReference>
<name>A0AAN8JQH7_PATCE</name>
<evidence type="ECO:0000256" key="8">
    <source>
        <dbReference type="SAM" id="MobiDB-lite"/>
    </source>
</evidence>
<dbReference type="FunFam" id="3.30.420.10:FF:000019">
    <property type="entry name" value="RNA exonuclease NEF-sp"/>
    <property type="match status" value="1"/>
</dbReference>
<evidence type="ECO:0000313" key="11">
    <source>
        <dbReference type="Proteomes" id="UP001347796"/>
    </source>
</evidence>
<evidence type="ECO:0000313" key="10">
    <source>
        <dbReference type="EMBL" id="KAK6179645.1"/>
    </source>
</evidence>
<keyword evidence="7" id="KW-0862">Zinc</keyword>
<comment type="similarity">
    <text evidence="2">Belongs to the REXO1/REXO3 family.</text>
</comment>
<dbReference type="Proteomes" id="UP001347796">
    <property type="component" value="Unassembled WGS sequence"/>
</dbReference>
<feature type="region of interest" description="Disordered" evidence="8">
    <location>
        <begin position="852"/>
        <end position="874"/>
    </location>
</feature>
<dbReference type="GO" id="GO:0003676">
    <property type="term" value="F:nucleic acid binding"/>
    <property type="evidence" value="ECO:0007669"/>
    <property type="project" value="InterPro"/>
</dbReference>
<dbReference type="SMART" id="SM00479">
    <property type="entry name" value="EXOIII"/>
    <property type="match status" value="1"/>
</dbReference>
<organism evidence="10 11">
    <name type="scientific">Patella caerulea</name>
    <name type="common">Rayed Mediterranean limpet</name>
    <dbReference type="NCBI Taxonomy" id="87958"/>
    <lineage>
        <taxon>Eukaryota</taxon>
        <taxon>Metazoa</taxon>
        <taxon>Spiralia</taxon>
        <taxon>Lophotrochozoa</taxon>
        <taxon>Mollusca</taxon>
        <taxon>Gastropoda</taxon>
        <taxon>Patellogastropoda</taxon>
        <taxon>Patelloidea</taxon>
        <taxon>Patellidae</taxon>
        <taxon>Patella</taxon>
    </lineage>
</organism>
<feature type="region of interest" description="Disordered" evidence="8">
    <location>
        <begin position="204"/>
        <end position="251"/>
    </location>
</feature>
<feature type="compositionally biased region" description="Low complexity" evidence="8">
    <location>
        <begin position="403"/>
        <end position="445"/>
    </location>
</feature>
<evidence type="ECO:0000256" key="2">
    <source>
        <dbReference type="ARBA" id="ARBA00006357"/>
    </source>
</evidence>
<proteinExistence type="inferred from homology"/>
<keyword evidence="7" id="KW-0863">Zinc-finger</keyword>
<evidence type="ECO:0000256" key="1">
    <source>
        <dbReference type="ARBA" id="ARBA00004123"/>
    </source>
</evidence>
<dbReference type="InterPro" id="IPR013520">
    <property type="entry name" value="Ribonucl_H"/>
</dbReference>
<dbReference type="CDD" id="cd06145">
    <property type="entry name" value="REX1_like"/>
    <property type="match status" value="1"/>
</dbReference>
<dbReference type="PROSITE" id="PS50103">
    <property type="entry name" value="ZF_C3H1"/>
    <property type="match status" value="1"/>
</dbReference>
<feature type="compositionally biased region" description="Polar residues" evidence="8">
    <location>
        <begin position="605"/>
        <end position="614"/>
    </location>
</feature>
<feature type="region of interest" description="Disordered" evidence="8">
    <location>
        <begin position="313"/>
        <end position="619"/>
    </location>
</feature>
<reference evidence="10 11" key="1">
    <citation type="submission" date="2024-01" db="EMBL/GenBank/DDBJ databases">
        <title>The genome of the rayed Mediterranean limpet Patella caerulea (Linnaeus, 1758).</title>
        <authorList>
            <person name="Anh-Thu Weber A."/>
            <person name="Halstead-Nussloch G."/>
        </authorList>
    </citation>
    <scope>NUCLEOTIDE SEQUENCE [LARGE SCALE GENOMIC DNA]</scope>
    <source>
        <strain evidence="10">AATW-2023a</strain>
        <tissue evidence="10">Whole specimen</tissue>
    </source>
</reference>
<keyword evidence="11" id="KW-1185">Reference proteome</keyword>
<evidence type="ECO:0000259" key="9">
    <source>
        <dbReference type="PROSITE" id="PS50103"/>
    </source>
</evidence>
<dbReference type="Gene3D" id="3.30.420.10">
    <property type="entry name" value="Ribonuclease H-like superfamily/Ribonuclease H"/>
    <property type="match status" value="1"/>
</dbReference>
<evidence type="ECO:0000256" key="5">
    <source>
        <dbReference type="ARBA" id="ARBA00022839"/>
    </source>
</evidence>
<keyword evidence="6" id="KW-0539">Nucleus</keyword>
<feature type="compositionally biased region" description="Basic and acidic residues" evidence="8">
    <location>
        <begin position="276"/>
        <end position="295"/>
    </location>
</feature>
<keyword evidence="3" id="KW-0540">Nuclease</keyword>
<evidence type="ECO:0000256" key="7">
    <source>
        <dbReference type="PROSITE-ProRule" id="PRU00723"/>
    </source>
</evidence>
<gene>
    <name evidence="10" type="ORF">SNE40_011957</name>
</gene>
<keyword evidence="5" id="KW-0269">Exonuclease</keyword>
<feature type="compositionally biased region" description="Basic and acidic residues" evidence="8">
    <location>
        <begin position="447"/>
        <end position="462"/>
    </location>
</feature>
<evidence type="ECO:0000256" key="3">
    <source>
        <dbReference type="ARBA" id="ARBA00022722"/>
    </source>
</evidence>
<comment type="caution">
    <text evidence="10">The sequence shown here is derived from an EMBL/GenBank/DDBJ whole genome shotgun (WGS) entry which is preliminary data.</text>
</comment>
<dbReference type="InterPro" id="IPR031736">
    <property type="entry name" value="REXO1-like_dom"/>
</dbReference>
<evidence type="ECO:0000256" key="4">
    <source>
        <dbReference type="ARBA" id="ARBA00022801"/>
    </source>
</evidence>
<dbReference type="GO" id="GO:0008270">
    <property type="term" value="F:zinc ion binding"/>
    <property type="evidence" value="ECO:0007669"/>
    <property type="project" value="UniProtKB-KW"/>
</dbReference>
<feature type="zinc finger region" description="C3H1-type" evidence="7">
    <location>
        <begin position="7"/>
        <end position="33"/>
    </location>
</feature>
<feature type="compositionally biased region" description="Basic and acidic residues" evidence="8">
    <location>
        <begin position="524"/>
        <end position="535"/>
    </location>
</feature>
<keyword evidence="4" id="KW-0378">Hydrolase</keyword>
<feature type="compositionally biased region" description="Basic and acidic residues" evidence="8">
    <location>
        <begin position="561"/>
        <end position="594"/>
    </location>
</feature>
<accession>A0AAN8JQH7</accession>
<dbReference type="PANTHER" id="PTHR12801:SF115">
    <property type="entry name" value="FI18136P1-RELATED"/>
    <property type="match status" value="1"/>
</dbReference>
<feature type="compositionally biased region" description="Basic and acidic residues" evidence="8">
    <location>
        <begin position="653"/>
        <end position="663"/>
    </location>
</feature>
<dbReference type="InterPro" id="IPR036397">
    <property type="entry name" value="RNaseH_sf"/>
</dbReference>
<comment type="subcellular location">
    <subcellularLocation>
        <location evidence="1">Nucleus</location>
    </subcellularLocation>
</comment>